<dbReference type="InterPro" id="IPR000210">
    <property type="entry name" value="BTB/POZ_dom"/>
</dbReference>
<dbReference type="InterPro" id="IPR011333">
    <property type="entry name" value="SKP1/BTB/POZ_sf"/>
</dbReference>
<dbReference type="Pfam" id="PF00651">
    <property type="entry name" value="BTB"/>
    <property type="match status" value="1"/>
</dbReference>
<evidence type="ECO:0000256" key="1">
    <source>
        <dbReference type="ARBA" id="ARBA00004906"/>
    </source>
</evidence>
<sequence>MADQAKDTASLLEAMSTKPDISLVFKGDDGTESVPAHATILMLHSPVLAQAVELAPSSSSSSSSSSAAMKELQMPGTSKADFLTVAQFLYPILPLPKVSWDNLEVLLVQGHKWDMQVRPR</sequence>
<dbReference type="Proteomes" id="UP000256970">
    <property type="component" value="Unassembled WGS sequence"/>
</dbReference>
<dbReference type="AlphaFoldDB" id="A0A383VMB3"/>
<accession>A0A383VMB3</accession>
<proteinExistence type="predicted"/>
<feature type="domain" description="BTB" evidence="2">
    <location>
        <begin position="19"/>
        <end position="116"/>
    </location>
</feature>
<keyword evidence="4" id="KW-1185">Reference proteome</keyword>
<protein>
    <recommendedName>
        <fullName evidence="2">BTB domain-containing protein</fullName>
    </recommendedName>
</protein>
<dbReference type="EMBL" id="FNXT01000726">
    <property type="protein sequence ID" value="SZX66665.1"/>
    <property type="molecule type" value="Genomic_DNA"/>
</dbReference>
<reference evidence="3 4" key="1">
    <citation type="submission" date="2016-10" db="EMBL/GenBank/DDBJ databases">
        <authorList>
            <person name="Cai Z."/>
        </authorList>
    </citation>
    <scope>NUCLEOTIDE SEQUENCE [LARGE SCALE GENOMIC DNA]</scope>
</reference>
<organism evidence="3 4">
    <name type="scientific">Tetradesmus obliquus</name>
    <name type="common">Green alga</name>
    <name type="synonym">Acutodesmus obliquus</name>
    <dbReference type="NCBI Taxonomy" id="3088"/>
    <lineage>
        <taxon>Eukaryota</taxon>
        <taxon>Viridiplantae</taxon>
        <taxon>Chlorophyta</taxon>
        <taxon>core chlorophytes</taxon>
        <taxon>Chlorophyceae</taxon>
        <taxon>CS clade</taxon>
        <taxon>Sphaeropleales</taxon>
        <taxon>Scenedesmaceae</taxon>
        <taxon>Tetradesmus</taxon>
    </lineage>
</organism>
<name>A0A383VMB3_TETOB</name>
<evidence type="ECO:0000313" key="4">
    <source>
        <dbReference type="Proteomes" id="UP000256970"/>
    </source>
</evidence>
<evidence type="ECO:0000259" key="2">
    <source>
        <dbReference type="Pfam" id="PF00651"/>
    </source>
</evidence>
<evidence type="ECO:0000313" key="3">
    <source>
        <dbReference type="EMBL" id="SZX66665.1"/>
    </source>
</evidence>
<dbReference type="Gene3D" id="3.30.710.10">
    <property type="entry name" value="Potassium Channel Kv1.1, Chain A"/>
    <property type="match status" value="1"/>
</dbReference>
<gene>
    <name evidence="3" type="ORF">BQ4739_LOCUS7058</name>
</gene>
<comment type="pathway">
    <text evidence="1">Protein modification; protein ubiquitination.</text>
</comment>